<name>A0A5U4SBR6_SALER</name>
<protein>
    <submittedName>
        <fullName evidence="2">FRG domain-containing protein</fullName>
    </submittedName>
</protein>
<evidence type="ECO:0000259" key="1">
    <source>
        <dbReference type="SMART" id="SM00901"/>
    </source>
</evidence>
<proteinExistence type="predicted"/>
<dbReference type="InterPro" id="IPR014966">
    <property type="entry name" value="FRG-dom"/>
</dbReference>
<organism evidence="2">
    <name type="scientific">Salmonella enterica</name>
    <name type="common">Salmonella choleraesuis</name>
    <dbReference type="NCBI Taxonomy" id="28901"/>
    <lineage>
        <taxon>Bacteria</taxon>
        <taxon>Pseudomonadati</taxon>
        <taxon>Pseudomonadota</taxon>
        <taxon>Gammaproteobacteria</taxon>
        <taxon>Enterobacterales</taxon>
        <taxon>Enterobacteriaceae</taxon>
        <taxon>Salmonella</taxon>
    </lineage>
</organism>
<reference evidence="2" key="1">
    <citation type="submission" date="2018-07" db="EMBL/GenBank/DDBJ databases">
        <authorList>
            <consortium name="GenomeTrakr network: Whole genome sequencing for foodborne pathogen traceback"/>
        </authorList>
    </citation>
    <scope>NUCLEOTIDE SEQUENCE</scope>
    <source>
        <strain evidence="2">CFSAN046216</strain>
    </source>
</reference>
<comment type="caution">
    <text evidence="2">The sequence shown here is derived from an EMBL/GenBank/DDBJ whole genome shotgun (WGS) entry which is preliminary data.</text>
</comment>
<evidence type="ECO:0000313" key="2">
    <source>
        <dbReference type="EMBL" id="EBQ1675754.1"/>
    </source>
</evidence>
<dbReference type="EMBL" id="AAGOCO010000018">
    <property type="protein sequence ID" value="EBQ1675754.1"/>
    <property type="molecule type" value="Genomic_DNA"/>
</dbReference>
<gene>
    <name evidence="2" type="ORF">A0212_18875</name>
</gene>
<feature type="domain" description="FRG" evidence="1">
    <location>
        <begin position="201"/>
        <end position="300"/>
    </location>
</feature>
<dbReference type="Pfam" id="PF08867">
    <property type="entry name" value="FRG"/>
    <property type="match status" value="1"/>
</dbReference>
<dbReference type="AlphaFoldDB" id="A0A5U4SBR6"/>
<dbReference type="SMART" id="SM00901">
    <property type="entry name" value="FRG"/>
    <property type="match status" value="1"/>
</dbReference>
<accession>A0A5U4SBR6</accession>
<sequence>MFSIIMENSYSQLKRQEGRIESAEFPLSRFLESTPSSIIEKLVPVTDSSLVVLNNTYVLFASELYTEERVSGDGVWIPYINLSVGVINKITLSKKNINYEYVLKYDFGKREVKDEVDLSFALDVNSSSYGLTRTHWAVKDKSINKVLSEVNNSLVVPFDIPLDLVIIVTDLGAIGNNKDENKSVDCLQDYVKFVLEMKADNECETFYRGHSDRKYLLEPSILRRDKDSGHYVHYFNEKELSSEMLTVQPSEFSSDKYMLDKLVRMQHFGLPTRLLDLTFNPLVALYFACETNNEIDGEVIILRTKKSAVKFYDSDTVSCLTNLSKLSYGQKEMLAQHIKEAKNKDSEFFQLNQKINNKNNIENKGVAIINGVTYLNATDECGHLLHSIKEEKPYFKDIIKPLDLGRVIFVRGRMSNSRISSQSGAFLLFGMDATLQETGDDDVTITRVTVKKKDIIKKQLEIMNIHASTIYPGLEKSAEEIKNKYKLV</sequence>